<dbReference type="InterPro" id="IPR003265">
    <property type="entry name" value="HhH-GPD_domain"/>
</dbReference>
<dbReference type="InterPro" id="IPR023170">
    <property type="entry name" value="HhH_base_excis_C"/>
</dbReference>
<keyword evidence="19" id="KW-1185">Reference proteome</keyword>
<dbReference type="GO" id="GO:0034039">
    <property type="term" value="F:8-oxo-7,8-dihydroguanine DNA N-glycosylase activity"/>
    <property type="evidence" value="ECO:0007669"/>
    <property type="project" value="TreeGrafter"/>
</dbReference>
<evidence type="ECO:0000256" key="12">
    <source>
        <dbReference type="ARBA" id="ARBA00023204"/>
    </source>
</evidence>
<proteinExistence type="inferred from homology"/>
<dbReference type="CDD" id="cd03431">
    <property type="entry name" value="NUDIX_DNA_Glycosylase_C-MutY"/>
    <property type="match status" value="1"/>
</dbReference>
<dbReference type="AlphaFoldDB" id="A0AAE9L564"/>
<gene>
    <name evidence="17" type="primary">mutY</name>
    <name evidence="17" type="ORF">M9394_02860</name>
    <name evidence="16" type="ORF">M9404_00910</name>
</gene>
<dbReference type="Gene3D" id="1.10.1670.10">
    <property type="entry name" value="Helix-hairpin-Helix base-excision DNA repair enzymes (C-terminal)"/>
    <property type="match status" value="1"/>
</dbReference>
<dbReference type="Proteomes" id="UP001056483">
    <property type="component" value="Chromosome"/>
</dbReference>
<dbReference type="Pfam" id="PF14815">
    <property type="entry name" value="NUDIX_4"/>
    <property type="match status" value="1"/>
</dbReference>
<evidence type="ECO:0000256" key="8">
    <source>
        <dbReference type="ARBA" id="ARBA00022763"/>
    </source>
</evidence>
<dbReference type="GO" id="GO:0046872">
    <property type="term" value="F:metal ion binding"/>
    <property type="evidence" value="ECO:0007669"/>
    <property type="project" value="UniProtKB-UniRule"/>
</dbReference>
<keyword evidence="11" id="KW-0411">Iron-sulfur</keyword>
<evidence type="ECO:0000256" key="6">
    <source>
        <dbReference type="ARBA" id="ARBA00022485"/>
    </source>
</evidence>
<dbReference type="InterPro" id="IPR011257">
    <property type="entry name" value="DNA_glycosylase"/>
</dbReference>
<protein>
    <recommendedName>
        <fullName evidence="5 14">Adenine DNA glycosylase</fullName>
        <ecNumber evidence="4 14">3.2.2.31</ecNumber>
    </recommendedName>
</protein>
<evidence type="ECO:0000256" key="2">
    <source>
        <dbReference type="ARBA" id="ARBA00002933"/>
    </source>
</evidence>
<organism evidence="17 18">
    <name type="scientific">Candidatus Blochmanniella camponoti</name>
    <dbReference type="NCBI Taxonomy" id="108080"/>
    <lineage>
        <taxon>Bacteria</taxon>
        <taxon>Pseudomonadati</taxon>
        <taxon>Pseudomonadota</taxon>
        <taxon>Gammaproteobacteria</taxon>
        <taxon>Enterobacterales</taxon>
        <taxon>Enterobacteriaceae</taxon>
        <taxon>ant endosymbionts</taxon>
        <taxon>Candidatus Blochmanniella</taxon>
    </lineage>
</organism>
<dbReference type="SMART" id="SM00478">
    <property type="entry name" value="ENDO3c"/>
    <property type="match status" value="1"/>
</dbReference>
<dbReference type="Pfam" id="PF00730">
    <property type="entry name" value="HhH-GPD"/>
    <property type="match status" value="1"/>
</dbReference>
<evidence type="ECO:0000313" key="16">
    <source>
        <dbReference type="EMBL" id="URJ24669.1"/>
    </source>
</evidence>
<dbReference type="FunFam" id="1.10.340.30:FF:000002">
    <property type="entry name" value="Adenine DNA glycosylase"/>
    <property type="match status" value="1"/>
</dbReference>
<dbReference type="GO" id="GO:0051539">
    <property type="term" value="F:4 iron, 4 sulfur cluster binding"/>
    <property type="evidence" value="ECO:0007669"/>
    <property type="project" value="UniProtKB-UniRule"/>
</dbReference>
<dbReference type="GO" id="GO:0006298">
    <property type="term" value="P:mismatch repair"/>
    <property type="evidence" value="ECO:0007669"/>
    <property type="project" value="TreeGrafter"/>
</dbReference>
<feature type="domain" description="HhH-GPD" evidence="15">
    <location>
        <begin position="40"/>
        <end position="193"/>
    </location>
</feature>
<keyword evidence="8 14" id="KW-0227">DNA damage</keyword>
<keyword evidence="13 14" id="KW-0326">Glycosidase</keyword>
<evidence type="ECO:0000256" key="1">
    <source>
        <dbReference type="ARBA" id="ARBA00000843"/>
    </source>
</evidence>
<evidence type="ECO:0000313" key="18">
    <source>
        <dbReference type="Proteomes" id="UP001056323"/>
    </source>
</evidence>
<dbReference type="NCBIfam" id="TIGR01084">
    <property type="entry name" value="mutY"/>
    <property type="match status" value="1"/>
</dbReference>
<dbReference type="Proteomes" id="UP001056323">
    <property type="component" value="Chromosome"/>
</dbReference>
<dbReference type="GO" id="GO:0000701">
    <property type="term" value="F:purine-specific mismatch base pair DNA N-glycosylase activity"/>
    <property type="evidence" value="ECO:0007669"/>
    <property type="project" value="UniProtKB-EC"/>
</dbReference>
<evidence type="ECO:0000256" key="7">
    <source>
        <dbReference type="ARBA" id="ARBA00022723"/>
    </source>
</evidence>
<dbReference type="PANTHER" id="PTHR42944">
    <property type="entry name" value="ADENINE DNA GLYCOSYLASE"/>
    <property type="match status" value="1"/>
</dbReference>
<evidence type="ECO:0000256" key="10">
    <source>
        <dbReference type="ARBA" id="ARBA00023004"/>
    </source>
</evidence>
<dbReference type="InterPro" id="IPR005760">
    <property type="entry name" value="A/G_AdeGlyc_MutY"/>
</dbReference>
<comment type="catalytic activity">
    <reaction evidence="1 14">
        <text>Hydrolyzes free adenine bases from 7,8-dihydro-8-oxoguanine:adenine mismatched double-stranded DNA, leaving an apurinic site.</text>
        <dbReference type="EC" id="3.2.2.31"/>
    </reaction>
</comment>
<evidence type="ECO:0000259" key="15">
    <source>
        <dbReference type="SMART" id="SM00478"/>
    </source>
</evidence>
<keyword evidence="9" id="KW-0378">Hydrolase</keyword>
<evidence type="ECO:0000256" key="13">
    <source>
        <dbReference type="ARBA" id="ARBA00023295"/>
    </source>
</evidence>
<dbReference type="SMART" id="SM00525">
    <property type="entry name" value="FES"/>
    <property type="match status" value="1"/>
</dbReference>
<reference evidence="17" key="1">
    <citation type="submission" date="2022-05" db="EMBL/GenBank/DDBJ databases">
        <title>Impact of host demography and evolutionary history on endosymbiont molecular evolution: a test in carpenter ants (Genus Camponotus) and their Blochmannia endosymbionts.</title>
        <authorList>
            <person name="Manthey J.D."/>
            <person name="Giron J.C."/>
            <person name="Hruska J.P."/>
        </authorList>
    </citation>
    <scope>NUCLEOTIDE SEQUENCE</scope>
    <source>
        <strain evidence="17">C-049</strain>
        <strain evidence="16">C-050</strain>
    </source>
</reference>
<dbReference type="InterPro" id="IPR015797">
    <property type="entry name" value="NUDIX_hydrolase-like_dom_sf"/>
</dbReference>
<keyword evidence="10 14" id="KW-0408">Iron</keyword>
<evidence type="ECO:0000256" key="9">
    <source>
        <dbReference type="ARBA" id="ARBA00022801"/>
    </source>
</evidence>
<dbReference type="EC" id="3.2.2.31" evidence="4 14"/>
<dbReference type="InterPro" id="IPR029119">
    <property type="entry name" value="MutY_C"/>
</dbReference>
<dbReference type="EMBL" id="CP097751">
    <property type="protein sequence ID" value="URJ27848.1"/>
    <property type="molecule type" value="Genomic_DNA"/>
</dbReference>
<keyword evidence="12" id="KW-0234">DNA repair</keyword>
<evidence type="ECO:0000313" key="17">
    <source>
        <dbReference type="EMBL" id="URJ27848.1"/>
    </source>
</evidence>
<accession>A0AAE9L564</accession>
<dbReference type="GO" id="GO:0035485">
    <property type="term" value="F:adenine/guanine mispair binding"/>
    <property type="evidence" value="ECO:0007669"/>
    <property type="project" value="TreeGrafter"/>
</dbReference>
<evidence type="ECO:0000256" key="11">
    <source>
        <dbReference type="ARBA" id="ARBA00023014"/>
    </source>
</evidence>
<evidence type="ECO:0000256" key="3">
    <source>
        <dbReference type="ARBA" id="ARBA00008343"/>
    </source>
</evidence>
<dbReference type="PANTHER" id="PTHR42944:SF1">
    <property type="entry name" value="ADENINE DNA GLYCOSYLASE"/>
    <property type="match status" value="1"/>
</dbReference>
<dbReference type="GO" id="GO:0006284">
    <property type="term" value="P:base-excision repair"/>
    <property type="evidence" value="ECO:0007669"/>
    <property type="project" value="UniProtKB-UniRule"/>
</dbReference>
<keyword evidence="7" id="KW-0479">Metal-binding</keyword>
<dbReference type="InterPro" id="IPR044298">
    <property type="entry name" value="MIG/MutY"/>
</dbReference>
<evidence type="ECO:0000256" key="5">
    <source>
        <dbReference type="ARBA" id="ARBA00022023"/>
    </source>
</evidence>
<name>A0AAE9L564_9ENTR</name>
<dbReference type="SUPFAM" id="SSF55811">
    <property type="entry name" value="Nudix"/>
    <property type="match status" value="1"/>
</dbReference>
<sequence>MAQDIIFSKKILLWYQKYRTQDLPWQLNKTMYKTWLSEIMLQQTQVKTVIFYYERFISKFPTIKQLATAELDEVLFLWSGLGYYVRARNLHKTAKIIVNHHHGNFPKDFDTLISFPGIGKSTAGAILSLTLDQHYPILDSNVKRILIRYYTLDYYLSRNSSEANNKLWLLIKQLLPNIGVAAFNQAMMDLGRLICTSTYPLCNDCPLREGCRSFLNHCVDQYPRKKLKKKLIKKTIWFLLLLSQQHQMKMIWLEKRSYQGIWGGLFCFPEFSNLKILNTWLLHYNLHNNQRINLAILKHKLSNIDLEIKPILLNTHTKLNYKKDGIWYDLMHPPIIGLPKPISIILQKL</sequence>
<keyword evidence="6" id="KW-0004">4Fe-4S</keyword>
<evidence type="ECO:0000313" key="19">
    <source>
        <dbReference type="Proteomes" id="UP001056483"/>
    </source>
</evidence>
<evidence type="ECO:0000256" key="14">
    <source>
        <dbReference type="RuleBase" id="RU365096"/>
    </source>
</evidence>
<dbReference type="InterPro" id="IPR003651">
    <property type="entry name" value="Endonuclease3_FeS-loop_motif"/>
</dbReference>
<dbReference type="GO" id="GO:0032357">
    <property type="term" value="F:oxidized purine DNA binding"/>
    <property type="evidence" value="ECO:0007669"/>
    <property type="project" value="TreeGrafter"/>
</dbReference>
<dbReference type="EMBL" id="CP097750">
    <property type="protein sequence ID" value="URJ24669.1"/>
    <property type="molecule type" value="Genomic_DNA"/>
</dbReference>
<dbReference type="Gene3D" id="1.10.340.30">
    <property type="entry name" value="Hypothetical protein, domain 2"/>
    <property type="match status" value="1"/>
</dbReference>
<dbReference type="RefSeq" id="WP_250246885.1">
    <property type="nucleotide sequence ID" value="NZ_CP097749.1"/>
</dbReference>
<comment type="cofactor">
    <cofactor evidence="14">
        <name>[4Fe-4S] cluster</name>
        <dbReference type="ChEBI" id="CHEBI:49883"/>
    </cofactor>
    <text evidence="14">Binds 1 [4Fe-4S] cluster.</text>
</comment>
<evidence type="ECO:0000256" key="4">
    <source>
        <dbReference type="ARBA" id="ARBA00012045"/>
    </source>
</evidence>
<dbReference type="SUPFAM" id="SSF48150">
    <property type="entry name" value="DNA-glycosylase"/>
    <property type="match status" value="1"/>
</dbReference>
<comment type="function">
    <text evidence="2">Adenine glycosylase active on G-A mispairs. MutY also corrects error-prone DNA synthesis past GO lesions which are due to the oxidatively damaged form of guanine: 7,8-dihydro-8-oxoguanine (8-oxo-dGTP).</text>
</comment>
<dbReference type="CDD" id="cd00056">
    <property type="entry name" value="ENDO3c"/>
    <property type="match status" value="1"/>
</dbReference>
<dbReference type="KEGG" id="bhb:M9394_02860"/>
<comment type="similarity">
    <text evidence="3 14">Belongs to the Nth/MutY family.</text>
</comment>